<name>A0A5B7D4M2_PORTR</name>
<dbReference type="AlphaFoldDB" id="A0A5B7D4M2"/>
<dbReference type="EMBL" id="VSRR010000498">
    <property type="protein sequence ID" value="MPC16341.1"/>
    <property type="molecule type" value="Genomic_DNA"/>
</dbReference>
<comment type="caution">
    <text evidence="1">The sequence shown here is derived from an EMBL/GenBank/DDBJ whole genome shotgun (WGS) entry which is preliminary data.</text>
</comment>
<organism evidence="1 2">
    <name type="scientific">Portunus trituberculatus</name>
    <name type="common">Swimming crab</name>
    <name type="synonym">Neptunus trituberculatus</name>
    <dbReference type="NCBI Taxonomy" id="210409"/>
    <lineage>
        <taxon>Eukaryota</taxon>
        <taxon>Metazoa</taxon>
        <taxon>Ecdysozoa</taxon>
        <taxon>Arthropoda</taxon>
        <taxon>Crustacea</taxon>
        <taxon>Multicrustacea</taxon>
        <taxon>Malacostraca</taxon>
        <taxon>Eumalacostraca</taxon>
        <taxon>Eucarida</taxon>
        <taxon>Decapoda</taxon>
        <taxon>Pleocyemata</taxon>
        <taxon>Brachyura</taxon>
        <taxon>Eubrachyura</taxon>
        <taxon>Portunoidea</taxon>
        <taxon>Portunidae</taxon>
        <taxon>Portuninae</taxon>
        <taxon>Portunus</taxon>
    </lineage>
</organism>
<protein>
    <submittedName>
        <fullName evidence="1">Uncharacterized protein</fullName>
    </submittedName>
</protein>
<gene>
    <name evidence="1" type="ORF">E2C01_009164</name>
</gene>
<keyword evidence="2" id="KW-1185">Reference proteome</keyword>
<evidence type="ECO:0000313" key="1">
    <source>
        <dbReference type="EMBL" id="MPC16341.1"/>
    </source>
</evidence>
<accession>A0A5B7D4M2</accession>
<reference evidence="1 2" key="1">
    <citation type="submission" date="2019-05" db="EMBL/GenBank/DDBJ databases">
        <title>Another draft genome of Portunus trituberculatus and its Hox gene families provides insights of decapod evolution.</title>
        <authorList>
            <person name="Jeong J.-H."/>
            <person name="Song I."/>
            <person name="Kim S."/>
            <person name="Choi T."/>
            <person name="Kim D."/>
            <person name="Ryu S."/>
            <person name="Kim W."/>
        </authorList>
    </citation>
    <scope>NUCLEOTIDE SEQUENCE [LARGE SCALE GENOMIC DNA]</scope>
    <source>
        <tissue evidence="1">Muscle</tissue>
    </source>
</reference>
<proteinExistence type="predicted"/>
<dbReference type="Proteomes" id="UP000324222">
    <property type="component" value="Unassembled WGS sequence"/>
</dbReference>
<sequence length="45" mass="5507">MRSVKVVKKSRCLTLSILKRIFTLSFWVRLDDFIYIRMGLWRSKD</sequence>
<evidence type="ECO:0000313" key="2">
    <source>
        <dbReference type="Proteomes" id="UP000324222"/>
    </source>
</evidence>